<sequence>MQIAISSQNRRRITGHAGKCRNFWIYDIERGAVAGKRLIELPFEQSFHASHDAFAAPLADINVLITGGLGNGLYLRLKRHGILAIVTDETDPDAAVQALLENRLLPLAVVPNNDCHTHGHAH</sequence>
<evidence type="ECO:0000313" key="3">
    <source>
        <dbReference type="EMBL" id="MBF1164140.1"/>
    </source>
</evidence>
<keyword evidence="1" id="KW-0535">Nitrogen fixation</keyword>
<dbReference type="InterPro" id="IPR036105">
    <property type="entry name" value="DiNase_FeMo-co_biosyn_sf"/>
</dbReference>
<feature type="domain" description="Dinitrogenase iron-molybdenum cofactor biosynthesis" evidence="2">
    <location>
        <begin position="11"/>
        <end position="100"/>
    </location>
</feature>
<proteinExistence type="predicted"/>
<dbReference type="InterPro" id="IPR003731">
    <property type="entry name" value="Di-Nase_FeMo-co_biosynth"/>
</dbReference>
<evidence type="ECO:0000313" key="4">
    <source>
        <dbReference type="Proteomes" id="UP000718593"/>
    </source>
</evidence>
<protein>
    <submittedName>
        <fullName evidence="3">Nitrogen fixation protein</fullName>
    </submittedName>
</protein>
<evidence type="ECO:0000256" key="1">
    <source>
        <dbReference type="ARBA" id="ARBA00023231"/>
    </source>
</evidence>
<gene>
    <name evidence="3" type="ORF">HXL68_03765</name>
</gene>
<organism evidence="3 4">
    <name type="scientific">Dechloromonas agitata</name>
    <dbReference type="NCBI Taxonomy" id="73030"/>
    <lineage>
        <taxon>Bacteria</taxon>
        <taxon>Pseudomonadati</taxon>
        <taxon>Pseudomonadota</taxon>
        <taxon>Betaproteobacteria</taxon>
        <taxon>Rhodocyclales</taxon>
        <taxon>Azonexaceae</taxon>
        <taxon>Dechloromonas</taxon>
    </lineage>
</organism>
<dbReference type="SUPFAM" id="SSF53146">
    <property type="entry name" value="Nitrogenase accessory factor-like"/>
    <property type="match status" value="1"/>
</dbReference>
<accession>A0A930BUT6</accession>
<dbReference type="PANTHER" id="PTHR33937">
    <property type="entry name" value="IRON-MOLYBDENUM PROTEIN-RELATED-RELATED"/>
    <property type="match status" value="1"/>
</dbReference>
<dbReference type="Pfam" id="PF02579">
    <property type="entry name" value="Nitro_FeMo-Co"/>
    <property type="match status" value="1"/>
</dbReference>
<comment type="caution">
    <text evidence="3">The sequence shown here is derived from an EMBL/GenBank/DDBJ whole genome shotgun (WGS) entry which is preliminary data.</text>
</comment>
<dbReference type="RefSeq" id="WP_274740347.1">
    <property type="nucleotide sequence ID" value="NZ_JARBJQ010000019.1"/>
</dbReference>
<name>A0A930BUT6_9RHOO</name>
<dbReference type="AlphaFoldDB" id="A0A930BUT6"/>
<dbReference type="Proteomes" id="UP000718593">
    <property type="component" value="Unassembled WGS sequence"/>
</dbReference>
<dbReference type="Gene3D" id="3.30.420.130">
    <property type="entry name" value="Dinitrogenase iron-molybdenum cofactor biosynthesis domain"/>
    <property type="match status" value="1"/>
</dbReference>
<dbReference type="InterPro" id="IPR051840">
    <property type="entry name" value="NifX/NifY_domain"/>
</dbReference>
<reference evidence="3" key="1">
    <citation type="submission" date="2020-04" db="EMBL/GenBank/DDBJ databases">
        <title>Deep metagenomics examines the oral microbiome during advanced dental caries in children, revealing novel taxa and co-occurrences with host molecules.</title>
        <authorList>
            <person name="Baker J.L."/>
            <person name="Morton J.T."/>
            <person name="Dinis M."/>
            <person name="Alvarez R."/>
            <person name="Tran N.C."/>
            <person name="Knight R."/>
            <person name="Edlund A."/>
        </authorList>
    </citation>
    <scope>NUCLEOTIDE SEQUENCE</scope>
    <source>
        <strain evidence="3">JCVI_32_bin.24</strain>
    </source>
</reference>
<dbReference type="PANTHER" id="PTHR33937:SF2">
    <property type="entry name" value="DINITROGENASE IRON-MOLYBDENUM COFACTOR BIOSYNTHESIS DOMAIN-CONTAINING PROTEIN"/>
    <property type="match status" value="1"/>
</dbReference>
<evidence type="ECO:0000259" key="2">
    <source>
        <dbReference type="Pfam" id="PF02579"/>
    </source>
</evidence>
<dbReference type="EMBL" id="JABZMI010000042">
    <property type="protein sequence ID" value="MBF1164140.1"/>
    <property type="molecule type" value="Genomic_DNA"/>
</dbReference>